<feature type="transmembrane region" description="Helical" evidence="1">
    <location>
        <begin position="85"/>
        <end position="106"/>
    </location>
</feature>
<proteinExistence type="predicted"/>
<keyword evidence="1" id="KW-1133">Transmembrane helix</keyword>
<keyword evidence="2" id="KW-0496">Mitochondrion</keyword>
<evidence type="ECO:0000256" key="1">
    <source>
        <dbReference type="SAM" id="Phobius"/>
    </source>
</evidence>
<evidence type="ECO:0000313" key="2">
    <source>
        <dbReference type="EMBL" id="ACX85089.1"/>
    </source>
</evidence>
<feature type="transmembrane region" description="Helical" evidence="1">
    <location>
        <begin position="197"/>
        <end position="217"/>
    </location>
</feature>
<dbReference type="CTD" id="4536"/>
<feature type="transmembrane region" description="Helical" evidence="1">
    <location>
        <begin position="157"/>
        <end position="185"/>
    </location>
</feature>
<name>D3J8D4_MECDI</name>
<keyword evidence="1" id="KW-0812">Transmembrane</keyword>
<dbReference type="AlphaFoldDB" id="D3J8D4"/>
<dbReference type="RefSeq" id="YP_003434464.1">
    <property type="nucleotide sequence ID" value="NC_013848.1"/>
</dbReference>
<feature type="transmembrane region" description="Helical" evidence="1">
    <location>
        <begin position="59"/>
        <end position="78"/>
    </location>
</feature>
<gene>
    <name evidence="2" type="primary">ND2</name>
</gene>
<dbReference type="EMBL" id="GQ888722">
    <property type="protein sequence ID" value="ACX85089.1"/>
    <property type="molecule type" value="Genomic_DNA"/>
</dbReference>
<keyword evidence="1" id="KW-0472">Membrane</keyword>
<feature type="transmembrane region" description="Helical" evidence="1">
    <location>
        <begin position="7"/>
        <end position="39"/>
    </location>
</feature>
<protein>
    <submittedName>
        <fullName evidence="2">NADH dehydrogenase subunit 2</fullName>
    </submittedName>
</protein>
<organism evidence="2">
    <name type="scientific">Mecistocirrus digitatus</name>
    <name type="common">Parasitic roundworm</name>
    <dbReference type="NCBI Taxonomy" id="237660"/>
    <lineage>
        <taxon>Eukaryota</taxon>
        <taxon>Metazoa</taxon>
        <taxon>Ecdysozoa</taxon>
        <taxon>Nematoda</taxon>
        <taxon>Chromadorea</taxon>
        <taxon>Rhabditida</taxon>
        <taxon>Rhabditina</taxon>
        <taxon>Rhabditomorpha</taxon>
        <taxon>Strongyloidea</taxon>
        <taxon>Trichostrongylidae</taxon>
        <taxon>Mecistocirrus</taxon>
    </lineage>
</organism>
<geneLocation type="mitochondrion" evidence="2"/>
<sequence>MLFMFCIMVIFLSILSMMINNMIVWWSIFLLMTLLFILMNKLTMSYSSLYNYFILQESLGLLFLLLTVNYVQLMILLMKIGVAPMHFWIFSITNGLSLMNLMWFLTLQKLPFLLILLQIMLNYVFFLLIFGLFVCMMQMLMMKSYKNLMVLSSTESFNWILMSFIFSFINVVFVFMYYFFLMLYLINKFNDEDKKKYLSWETVLVFMNLPFSVNFFVKIIGLSEVLKNFNLVMLILLFMMFMSMLSLSFWMIILSVKNVKNNEYSKVLYFVILPSMLLLLI</sequence>
<feature type="transmembrane region" description="Helical" evidence="1">
    <location>
        <begin position="112"/>
        <end position="136"/>
    </location>
</feature>
<dbReference type="GeneID" id="8775094"/>
<accession>D3J8D4</accession>
<feature type="transmembrane region" description="Helical" evidence="1">
    <location>
        <begin position="229"/>
        <end position="252"/>
    </location>
</feature>
<reference evidence="2" key="1">
    <citation type="journal article" date="2010" name="Nucleic Acids Res.">
        <title>An integrated pipeline for next-generation sequencing and annotation of mitochondrial genomes.</title>
        <authorList>
            <person name="Jex A.R."/>
            <person name="Hall R.S."/>
            <person name="Littlewood D.T."/>
            <person name="Gasser R.B."/>
        </authorList>
    </citation>
    <scope>NUCLEOTIDE SEQUENCE</scope>
</reference>